<organism evidence="7 8">
    <name type="scientific">Mannheimia indoligenes</name>
    <dbReference type="NCBI Taxonomy" id="3103145"/>
    <lineage>
        <taxon>Bacteria</taxon>
        <taxon>Pseudomonadati</taxon>
        <taxon>Pseudomonadota</taxon>
        <taxon>Gammaproteobacteria</taxon>
        <taxon>Pasteurellales</taxon>
        <taxon>Pasteurellaceae</taxon>
        <taxon>Mannheimia</taxon>
    </lineage>
</organism>
<reference evidence="7" key="1">
    <citation type="submission" date="2023-12" db="EMBL/GenBank/DDBJ databases">
        <title>Mannheima indologenes sp. nov. proposed for Clade V organisms of Mannheimia.</title>
        <authorList>
            <person name="Christensen H."/>
        </authorList>
    </citation>
    <scope>NUCLEOTIDE SEQUENCE</scope>
    <source>
        <strain evidence="7">M14.4</strain>
    </source>
</reference>
<keyword evidence="3" id="KW-0564">Palmitate</keyword>
<dbReference type="InterPro" id="IPR012097">
    <property type="entry name" value="OapB"/>
</dbReference>
<sequence>MNLFSKSYKFIVLAVSVGSLAACTTEIIPPVEQVEKVQKVAEPAKTVIKQVEKATEINLYLCKNNKKVEVERQRVTRNTTKKETIMVNFQGSTHQLSPAVTKDGKKYTNIRWTWHEMRNGKAFLYNTTKKNLAENCVKQ</sequence>
<evidence type="ECO:0000256" key="4">
    <source>
        <dbReference type="ARBA" id="ARBA00023288"/>
    </source>
</evidence>
<evidence type="ECO:0000256" key="3">
    <source>
        <dbReference type="ARBA" id="ARBA00023139"/>
    </source>
</evidence>
<dbReference type="EMBL" id="JBAJJM010000001">
    <property type="protein sequence ID" value="MEG9474719.1"/>
    <property type="molecule type" value="Genomic_DNA"/>
</dbReference>
<evidence type="ECO:0000313" key="8">
    <source>
        <dbReference type="Proteomes" id="UP001432017"/>
    </source>
</evidence>
<dbReference type="RefSeq" id="WP_334253445.1">
    <property type="nucleotide sequence ID" value="NZ_JBAJJF010000004.1"/>
</dbReference>
<feature type="signal peptide" evidence="5">
    <location>
        <begin position="1"/>
        <end position="21"/>
    </location>
</feature>
<protein>
    <submittedName>
        <fullName evidence="7">MliC family protein</fullName>
    </submittedName>
</protein>
<dbReference type="InterPro" id="IPR036328">
    <property type="entry name" value="MliC_sf"/>
</dbReference>
<evidence type="ECO:0000256" key="5">
    <source>
        <dbReference type="SAM" id="SignalP"/>
    </source>
</evidence>
<evidence type="ECO:0000256" key="1">
    <source>
        <dbReference type="ARBA" id="ARBA00022729"/>
    </source>
</evidence>
<keyword evidence="4" id="KW-0449">Lipoprotein</keyword>
<keyword evidence="8" id="KW-1185">Reference proteome</keyword>
<dbReference type="SUPFAM" id="SSF141488">
    <property type="entry name" value="YdhA-like"/>
    <property type="match status" value="1"/>
</dbReference>
<keyword evidence="1 5" id="KW-0732">Signal</keyword>
<feature type="domain" description="C-type lysozyme inhibitor" evidence="6">
    <location>
        <begin position="60"/>
        <end position="131"/>
    </location>
</feature>
<comment type="caution">
    <text evidence="7">The sequence shown here is derived from an EMBL/GenBank/DDBJ whole genome shotgun (WGS) entry which is preliminary data.</text>
</comment>
<dbReference type="PIRSF" id="PIRSF007352">
    <property type="entry name" value="OapB"/>
    <property type="match status" value="1"/>
</dbReference>
<feature type="chain" id="PRO_5045333698" evidence="5">
    <location>
        <begin position="22"/>
        <end position="139"/>
    </location>
</feature>
<proteinExistence type="predicted"/>
<name>A0ABU7ZC13_9PAST</name>
<dbReference type="InterPro" id="IPR018660">
    <property type="entry name" value="MliC"/>
</dbReference>
<dbReference type="Gene3D" id="2.40.128.200">
    <property type="match status" value="1"/>
</dbReference>
<gene>
    <name evidence="7" type="ORF">V6W77_00295</name>
</gene>
<evidence type="ECO:0000256" key="2">
    <source>
        <dbReference type="ARBA" id="ARBA00023136"/>
    </source>
</evidence>
<evidence type="ECO:0000313" key="7">
    <source>
        <dbReference type="EMBL" id="MEG9474719.1"/>
    </source>
</evidence>
<keyword evidence="2" id="KW-0472">Membrane</keyword>
<dbReference type="Proteomes" id="UP001432017">
    <property type="component" value="Unassembled WGS sequence"/>
</dbReference>
<accession>A0ABU7ZC13</accession>
<dbReference type="PROSITE" id="PS51257">
    <property type="entry name" value="PROKAR_LIPOPROTEIN"/>
    <property type="match status" value="1"/>
</dbReference>
<dbReference type="Pfam" id="PF09864">
    <property type="entry name" value="MliC"/>
    <property type="match status" value="1"/>
</dbReference>
<evidence type="ECO:0000259" key="6">
    <source>
        <dbReference type="Pfam" id="PF09864"/>
    </source>
</evidence>